<sequence>MNWEALKEIYRFILIDKGNIEYLGGDEYKLTRYH</sequence>
<dbReference type="AlphaFoldDB" id="A0A0F9GU90"/>
<protein>
    <submittedName>
        <fullName evidence="1">Uncharacterized protein</fullName>
    </submittedName>
</protein>
<accession>A0A0F9GU90</accession>
<comment type="caution">
    <text evidence="1">The sequence shown here is derived from an EMBL/GenBank/DDBJ whole genome shotgun (WGS) entry which is preliminary data.</text>
</comment>
<gene>
    <name evidence="1" type="ORF">LCGC14_1785660</name>
</gene>
<proteinExistence type="predicted"/>
<feature type="non-terminal residue" evidence="1">
    <location>
        <position position="34"/>
    </location>
</feature>
<name>A0A0F9GU90_9ZZZZ</name>
<dbReference type="EMBL" id="LAZR01016968">
    <property type="protein sequence ID" value="KKM02319.1"/>
    <property type="molecule type" value="Genomic_DNA"/>
</dbReference>
<evidence type="ECO:0000313" key="1">
    <source>
        <dbReference type="EMBL" id="KKM02319.1"/>
    </source>
</evidence>
<organism evidence="1">
    <name type="scientific">marine sediment metagenome</name>
    <dbReference type="NCBI Taxonomy" id="412755"/>
    <lineage>
        <taxon>unclassified sequences</taxon>
        <taxon>metagenomes</taxon>
        <taxon>ecological metagenomes</taxon>
    </lineage>
</organism>
<reference evidence="1" key="1">
    <citation type="journal article" date="2015" name="Nature">
        <title>Complex archaea that bridge the gap between prokaryotes and eukaryotes.</title>
        <authorList>
            <person name="Spang A."/>
            <person name="Saw J.H."/>
            <person name="Jorgensen S.L."/>
            <person name="Zaremba-Niedzwiedzka K."/>
            <person name="Martijn J."/>
            <person name="Lind A.E."/>
            <person name="van Eijk R."/>
            <person name="Schleper C."/>
            <person name="Guy L."/>
            <person name="Ettema T.J."/>
        </authorList>
    </citation>
    <scope>NUCLEOTIDE SEQUENCE</scope>
</reference>